<organism evidence="3 4">
    <name type="scientific">Cirrhinus molitorella</name>
    <name type="common">mud carp</name>
    <dbReference type="NCBI Taxonomy" id="172907"/>
    <lineage>
        <taxon>Eukaryota</taxon>
        <taxon>Metazoa</taxon>
        <taxon>Chordata</taxon>
        <taxon>Craniata</taxon>
        <taxon>Vertebrata</taxon>
        <taxon>Euteleostomi</taxon>
        <taxon>Actinopterygii</taxon>
        <taxon>Neopterygii</taxon>
        <taxon>Teleostei</taxon>
        <taxon>Ostariophysi</taxon>
        <taxon>Cypriniformes</taxon>
        <taxon>Cyprinidae</taxon>
        <taxon>Labeoninae</taxon>
        <taxon>Labeonini</taxon>
        <taxon>Cirrhinus</taxon>
    </lineage>
</organism>
<evidence type="ECO:0000313" key="3">
    <source>
        <dbReference type="EMBL" id="KAL1268900.1"/>
    </source>
</evidence>
<keyword evidence="4" id="KW-1185">Reference proteome</keyword>
<dbReference type="InterPro" id="IPR042566">
    <property type="entry name" value="L1_C"/>
</dbReference>
<evidence type="ECO:0000313" key="4">
    <source>
        <dbReference type="Proteomes" id="UP001558613"/>
    </source>
</evidence>
<dbReference type="PANTHER" id="PTHR11505">
    <property type="entry name" value="L1 TRANSPOSABLE ELEMENT-RELATED"/>
    <property type="match status" value="1"/>
</dbReference>
<feature type="domain" description="L1 transposable element RRM" evidence="2">
    <location>
        <begin position="55"/>
        <end position="154"/>
    </location>
</feature>
<accession>A0ABR3MWF9</accession>
<keyword evidence="1" id="KW-0175">Coiled coil</keyword>
<dbReference type="InterPro" id="IPR004244">
    <property type="entry name" value="Transposase_22"/>
</dbReference>
<dbReference type="Gene3D" id="3.30.250.20">
    <property type="entry name" value="L1 transposable element, C-terminal domain"/>
    <property type="match status" value="1"/>
</dbReference>
<gene>
    <name evidence="3" type="ORF">QQF64_034263</name>
</gene>
<dbReference type="Proteomes" id="UP001558613">
    <property type="component" value="Unassembled WGS sequence"/>
</dbReference>
<name>A0ABR3MWF9_9TELE</name>
<sequence length="219" mass="25465">MSAIKEVKERVKEAEERISGTEDEIVQLRARANSLESQVKKLTDKVDDMENRNRRNNVRLVGLPEKEEGNDACTFLEAWIPKILEMDLSTSLVIERAHRLGPQRNKDARMTRREASTPPRTLIMKFLNFKQKEQVLRVARSKGAIPYKEHTLRFYPDVSAEVHKNQRAYDGVRQKLRERGIGKHRIIYPARLLLTHQEKSRVFDTSAAVESFIEELDTE</sequence>
<dbReference type="InterPro" id="IPR043636">
    <property type="entry name" value="L1_RRM_dom"/>
</dbReference>
<evidence type="ECO:0000259" key="2">
    <source>
        <dbReference type="Pfam" id="PF02994"/>
    </source>
</evidence>
<protein>
    <recommendedName>
        <fullName evidence="2">L1 transposable element RRM domain-containing protein</fullName>
    </recommendedName>
</protein>
<reference evidence="3 4" key="1">
    <citation type="submission" date="2023-09" db="EMBL/GenBank/DDBJ databases">
        <authorList>
            <person name="Wang M."/>
        </authorList>
    </citation>
    <scope>NUCLEOTIDE SEQUENCE [LARGE SCALE GENOMIC DNA]</scope>
    <source>
        <strain evidence="3">GT-2023</strain>
        <tissue evidence="3">Liver</tissue>
    </source>
</reference>
<dbReference type="EMBL" id="JAYMGO010000009">
    <property type="protein sequence ID" value="KAL1268900.1"/>
    <property type="molecule type" value="Genomic_DNA"/>
</dbReference>
<proteinExistence type="predicted"/>
<dbReference type="Gene3D" id="1.20.5.340">
    <property type="match status" value="1"/>
</dbReference>
<feature type="coiled-coil region" evidence="1">
    <location>
        <begin position="4"/>
        <end position="59"/>
    </location>
</feature>
<dbReference type="Pfam" id="PF02994">
    <property type="entry name" value="Transposase_22"/>
    <property type="match status" value="1"/>
</dbReference>
<comment type="caution">
    <text evidence="3">The sequence shown here is derived from an EMBL/GenBank/DDBJ whole genome shotgun (WGS) entry which is preliminary data.</text>
</comment>
<evidence type="ECO:0000256" key="1">
    <source>
        <dbReference type="SAM" id="Coils"/>
    </source>
</evidence>